<dbReference type="RefSeq" id="WP_213353110.1">
    <property type="nucleotide sequence ID" value="NZ_JAHBGB010000033.1"/>
</dbReference>
<keyword evidence="2" id="KW-1185">Reference proteome</keyword>
<proteinExistence type="predicted"/>
<protein>
    <submittedName>
        <fullName evidence="1">Uncharacterized protein</fullName>
    </submittedName>
</protein>
<sequence>MHRLLQKISDIKDEVDRRQWHTASHLAKMLELEIIDAIRANAQAVDVCVKPSDVGVTRPPDYPRS</sequence>
<evidence type="ECO:0000313" key="1">
    <source>
        <dbReference type="EMBL" id="MFD2140224.1"/>
    </source>
</evidence>
<gene>
    <name evidence="1" type="ORF">ACFSNC_07445</name>
</gene>
<comment type="caution">
    <text evidence="1">The sequence shown here is derived from an EMBL/GenBank/DDBJ whole genome shotgun (WGS) entry which is preliminary data.</text>
</comment>
<dbReference type="EMBL" id="JBHUHD010000001">
    <property type="protein sequence ID" value="MFD2140224.1"/>
    <property type="molecule type" value="Genomic_DNA"/>
</dbReference>
<reference evidence="2" key="1">
    <citation type="journal article" date="2019" name="Int. J. Syst. Evol. Microbiol.">
        <title>The Global Catalogue of Microorganisms (GCM) 10K type strain sequencing project: providing services to taxonomists for standard genome sequencing and annotation.</title>
        <authorList>
            <consortium name="The Broad Institute Genomics Platform"/>
            <consortium name="The Broad Institute Genome Sequencing Center for Infectious Disease"/>
            <person name="Wu L."/>
            <person name="Ma J."/>
        </authorList>
    </citation>
    <scope>NUCLEOTIDE SEQUENCE [LARGE SCALE GENOMIC DNA]</scope>
    <source>
        <strain evidence="2">CCM 7435</strain>
    </source>
</reference>
<dbReference type="Proteomes" id="UP001597299">
    <property type="component" value="Unassembled WGS sequence"/>
</dbReference>
<name>A0ABW4YVQ3_9HYPH</name>
<accession>A0ABW4YVQ3</accession>
<organism evidence="1 2">
    <name type="scientific">Ancylobacter oerskovii</name>
    <dbReference type="NCBI Taxonomy" id="459519"/>
    <lineage>
        <taxon>Bacteria</taxon>
        <taxon>Pseudomonadati</taxon>
        <taxon>Pseudomonadota</taxon>
        <taxon>Alphaproteobacteria</taxon>
        <taxon>Hyphomicrobiales</taxon>
        <taxon>Xanthobacteraceae</taxon>
        <taxon>Ancylobacter</taxon>
    </lineage>
</organism>
<evidence type="ECO:0000313" key="2">
    <source>
        <dbReference type="Proteomes" id="UP001597299"/>
    </source>
</evidence>